<gene>
    <name evidence="1" type="ORF">LU297_05655</name>
</gene>
<accession>A0ABY6F1X8</accession>
<dbReference type="InterPro" id="IPR010866">
    <property type="entry name" value="A-2_8-polyST"/>
</dbReference>
<dbReference type="Pfam" id="PF07388">
    <property type="entry name" value="A-2_8-polyST"/>
    <property type="match status" value="1"/>
</dbReference>
<dbReference type="Proteomes" id="UP001063782">
    <property type="component" value="Chromosome"/>
</dbReference>
<keyword evidence="2" id="KW-1185">Reference proteome</keyword>
<protein>
    <submittedName>
        <fullName evidence="1">Alpha-2,8-polysialyltransferase family protein</fullName>
    </submittedName>
</protein>
<evidence type="ECO:0000313" key="1">
    <source>
        <dbReference type="EMBL" id="UXZ04106.1"/>
    </source>
</evidence>
<reference evidence="1" key="1">
    <citation type="submission" date="2021-12" db="EMBL/GenBank/DDBJ databases">
        <title>taxonomy of Moraxella sp. ZY201224.</title>
        <authorList>
            <person name="Li F."/>
        </authorList>
    </citation>
    <scope>NUCLEOTIDE SEQUENCE</scope>
    <source>
        <strain evidence="1">ZY201224</strain>
    </source>
</reference>
<dbReference type="EMBL" id="CP089977">
    <property type="protein sequence ID" value="UXZ04106.1"/>
    <property type="molecule type" value="Genomic_DNA"/>
</dbReference>
<evidence type="ECO:0000313" key="2">
    <source>
        <dbReference type="Proteomes" id="UP001063782"/>
    </source>
</evidence>
<organism evidence="1 2">
    <name type="scientific">Moraxella nasicaprae</name>
    <dbReference type="NCBI Taxonomy" id="2904122"/>
    <lineage>
        <taxon>Bacteria</taxon>
        <taxon>Pseudomonadati</taxon>
        <taxon>Pseudomonadota</taxon>
        <taxon>Gammaproteobacteria</taxon>
        <taxon>Moraxellales</taxon>
        <taxon>Moraxellaceae</taxon>
        <taxon>Moraxella</taxon>
    </lineage>
</organism>
<dbReference type="RefSeq" id="WP_263075587.1">
    <property type="nucleotide sequence ID" value="NZ_CP089977.1"/>
</dbReference>
<sequence>MAVNKISYLAICDNPEQIVQLLGYEKINKQISFENCGANLLVLIDQKSASNADDLIQKIRQELNENFLINTQIIQYQPEDIIYSHDYTQIDAIRSSTQFIREKVGVNVVGIFCSDLQDRFTKIHLDALPKSSVYLLNNGVFSYLEKLVKHCESWVSYYRHKGVVLNHLNRVKQANLIQMDLGVPNSYLNQRPVHLDLIHHKVTEVAQSKNVFLGLDVQKRSIMTMQEQDYWLKKALSIKLEKGFGAVFLGQNLASFCNNFHFRDELELHLEVCEKLLQKYQKIIFVPDAESRPKMIELMKQKLSNPDNVLFMDFGTYAESLVFVENAPKIFVGFYNSSLWNLKNILDCDEVYNALGWDTLKLYQELAFEIHKQAYRKSRLHFYSFDKLLLG</sequence>
<name>A0ABY6F1X8_9GAMM</name>
<proteinExistence type="predicted"/>